<sequence length="418" mass="47652">MEDPEESDWKFYQEYSCSKEDGVVKWMLRKGYVIGKKMVITGIVVSSAPLVLPPLAVFSAMGVAFSVPFGLLYASYACTNKIMNILLPLSPPSPMGMEYYYYYTDKEQMEDIYQGVDNIVLELDDDYRQELGPSLMINVDKDLDEMEMDNDMVERENVTEEEEREQIEDVTQRVVEMSPSFEFAGDDLQEEEMKNTVEDGYVAEIIKPVTVEEMESQEVVQVGSKNDEEPIRDVVVLYDENKNNSSSREAKAEELDRNRDERRIEFDASKDGGEDVILIPTVEQHWVRANADPRDLVLLDETRNTNINFKVGDEVEEKEHSSIKLAPLDKNNAKDTFETYKKLSSKETKLDDEKMWEKIGAMRAIVGYKAPSQPTCLGELKALYVFTGVEPPTSFEGDSNLDEVDVKLKFLMAIVGVK</sequence>
<dbReference type="Proteomes" id="UP001408789">
    <property type="component" value="Unassembled WGS sequence"/>
</dbReference>
<evidence type="ECO:0000256" key="1">
    <source>
        <dbReference type="SAM" id="Coils"/>
    </source>
</evidence>
<name>A0AAP0GY15_9ASTR</name>
<proteinExistence type="predicted"/>
<comment type="caution">
    <text evidence="2">The sequence shown here is derived from an EMBL/GenBank/DDBJ whole genome shotgun (WGS) entry which is preliminary data.</text>
</comment>
<organism evidence="2 3">
    <name type="scientific">Deinandra increscens subsp. villosa</name>
    <dbReference type="NCBI Taxonomy" id="3103831"/>
    <lineage>
        <taxon>Eukaryota</taxon>
        <taxon>Viridiplantae</taxon>
        <taxon>Streptophyta</taxon>
        <taxon>Embryophyta</taxon>
        <taxon>Tracheophyta</taxon>
        <taxon>Spermatophyta</taxon>
        <taxon>Magnoliopsida</taxon>
        <taxon>eudicotyledons</taxon>
        <taxon>Gunneridae</taxon>
        <taxon>Pentapetalae</taxon>
        <taxon>asterids</taxon>
        <taxon>campanulids</taxon>
        <taxon>Asterales</taxon>
        <taxon>Asteraceae</taxon>
        <taxon>Asteroideae</taxon>
        <taxon>Heliantheae alliance</taxon>
        <taxon>Madieae</taxon>
        <taxon>Madiinae</taxon>
        <taxon>Deinandra</taxon>
    </lineage>
</organism>
<protein>
    <submittedName>
        <fullName evidence="2">Uncharacterized protein</fullName>
    </submittedName>
</protein>
<keyword evidence="3" id="KW-1185">Reference proteome</keyword>
<keyword evidence="1" id="KW-0175">Coiled coil</keyword>
<evidence type="ECO:0000313" key="2">
    <source>
        <dbReference type="EMBL" id="KAK9063075.1"/>
    </source>
</evidence>
<dbReference type="EMBL" id="JBCNJP010000018">
    <property type="protein sequence ID" value="KAK9063075.1"/>
    <property type="molecule type" value="Genomic_DNA"/>
</dbReference>
<accession>A0AAP0GY15</accession>
<dbReference type="PANTHER" id="PTHR37198:SF1">
    <property type="entry name" value="NUCLEOLIN"/>
    <property type="match status" value="1"/>
</dbReference>
<dbReference type="PANTHER" id="PTHR37198">
    <property type="entry name" value="NUCLEOLIN"/>
    <property type="match status" value="1"/>
</dbReference>
<evidence type="ECO:0000313" key="3">
    <source>
        <dbReference type="Proteomes" id="UP001408789"/>
    </source>
</evidence>
<gene>
    <name evidence="2" type="ORF">SSX86_016945</name>
</gene>
<dbReference type="AlphaFoldDB" id="A0AAP0GY15"/>
<reference evidence="2 3" key="1">
    <citation type="submission" date="2024-04" db="EMBL/GenBank/DDBJ databases">
        <title>The reference genome of an endangered Asteraceae, Deinandra increscens subsp. villosa, native to the Central Coast of California.</title>
        <authorList>
            <person name="Guilliams M."/>
            <person name="Hasenstab-Lehman K."/>
            <person name="Meyer R."/>
            <person name="Mcevoy S."/>
        </authorList>
    </citation>
    <scope>NUCLEOTIDE SEQUENCE [LARGE SCALE GENOMIC DNA]</scope>
    <source>
        <tissue evidence="2">Leaf</tissue>
    </source>
</reference>
<feature type="coiled-coil region" evidence="1">
    <location>
        <begin position="136"/>
        <end position="173"/>
    </location>
</feature>